<organism evidence="2 3">
    <name type="scientific">Ulvibacterium marinum</name>
    <dbReference type="NCBI Taxonomy" id="2419782"/>
    <lineage>
        <taxon>Bacteria</taxon>
        <taxon>Pseudomonadati</taxon>
        <taxon>Bacteroidota</taxon>
        <taxon>Flavobacteriia</taxon>
        <taxon>Flavobacteriales</taxon>
        <taxon>Flavobacteriaceae</taxon>
        <taxon>Ulvibacterium</taxon>
    </lineage>
</organism>
<evidence type="ECO:0000256" key="1">
    <source>
        <dbReference type="SAM" id="SignalP"/>
    </source>
</evidence>
<dbReference type="EMBL" id="RBCJ01000004">
    <property type="protein sequence ID" value="RKN78745.1"/>
    <property type="molecule type" value="Genomic_DNA"/>
</dbReference>
<reference evidence="2 3" key="1">
    <citation type="submission" date="2018-10" db="EMBL/GenBank/DDBJ databases">
        <title>Ulvibacterium marinum gen. nov., sp. nov., a novel marine bacterium of the family Flavobacteriaceae, isolated from a culture of the green alga Ulva prolifera.</title>
        <authorList>
            <person name="Zhang Z."/>
        </authorList>
    </citation>
    <scope>NUCLEOTIDE SEQUENCE [LARGE SCALE GENOMIC DNA]</scope>
    <source>
        <strain evidence="2 3">CCMM003</strain>
    </source>
</reference>
<evidence type="ECO:0000313" key="2">
    <source>
        <dbReference type="EMBL" id="RKN78745.1"/>
    </source>
</evidence>
<dbReference type="RefSeq" id="WP_120713654.1">
    <property type="nucleotide sequence ID" value="NZ_RBCJ01000004.1"/>
</dbReference>
<name>A0A3B0BYH1_9FLAO</name>
<sequence length="81" mass="8981">MRNTAFIITLLLLLNSCGSTIQLPVSNEVPAAEITVVKKQDGNNNFTIKLTAKNLAIADRLSPSRETYVVWIETDETESKM</sequence>
<evidence type="ECO:0000313" key="3">
    <source>
        <dbReference type="Proteomes" id="UP000276603"/>
    </source>
</evidence>
<accession>A0A3B0BYH1</accession>
<keyword evidence="1" id="KW-0732">Signal</keyword>
<feature type="signal peptide" evidence="1">
    <location>
        <begin position="1"/>
        <end position="21"/>
    </location>
</feature>
<proteinExistence type="predicted"/>
<feature type="chain" id="PRO_5017444418" evidence="1">
    <location>
        <begin position="22"/>
        <end position="81"/>
    </location>
</feature>
<dbReference type="OrthoDB" id="676347at2"/>
<dbReference type="Proteomes" id="UP000276603">
    <property type="component" value="Unassembled WGS sequence"/>
</dbReference>
<comment type="caution">
    <text evidence="2">The sequence shown here is derived from an EMBL/GenBank/DDBJ whole genome shotgun (WGS) entry which is preliminary data.</text>
</comment>
<dbReference type="AlphaFoldDB" id="A0A3B0BYH1"/>
<keyword evidence="3" id="KW-1185">Reference proteome</keyword>
<protein>
    <submittedName>
        <fullName evidence="2">Uncharacterized protein</fullName>
    </submittedName>
</protein>
<gene>
    <name evidence="2" type="ORF">D7Z94_21360</name>
</gene>